<evidence type="ECO:0000256" key="2">
    <source>
        <dbReference type="SAM" id="MobiDB-lite"/>
    </source>
</evidence>
<feature type="coiled-coil region" evidence="1">
    <location>
        <begin position="118"/>
        <end position="244"/>
    </location>
</feature>
<feature type="region of interest" description="Disordered" evidence="2">
    <location>
        <begin position="375"/>
        <end position="420"/>
    </location>
</feature>
<dbReference type="OrthoDB" id="75801at2759"/>
<dbReference type="Proteomes" id="UP000507470">
    <property type="component" value="Unassembled WGS sequence"/>
</dbReference>
<gene>
    <name evidence="3" type="ORF">MCOR_29703</name>
</gene>
<feature type="coiled-coil region" evidence="1">
    <location>
        <begin position="295"/>
        <end position="322"/>
    </location>
</feature>
<proteinExistence type="predicted"/>
<name>A0A6J8CI57_MYTCO</name>
<feature type="compositionally biased region" description="Low complexity" evidence="2">
    <location>
        <begin position="380"/>
        <end position="391"/>
    </location>
</feature>
<evidence type="ECO:0000313" key="4">
    <source>
        <dbReference type="Proteomes" id="UP000507470"/>
    </source>
</evidence>
<dbReference type="AlphaFoldDB" id="A0A6J8CI57"/>
<feature type="region of interest" description="Disordered" evidence="2">
    <location>
        <begin position="251"/>
        <end position="280"/>
    </location>
</feature>
<dbReference type="EMBL" id="CACVKT020005427">
    <property type="protein sequence ID" value="CAC5394989.1"/>
    <property type="molecule type" value="Genomic_DNA"/>
</dbReference>
<sequence>MNQFKFDSGDSAKKTFEFRMSKKVSELTQVVHMLFTRNHEKEVEIEAMKEAFEYEILLVQEDAQNRIDNLETKRLELELELDRERKAGQDRLKSALKNEADSREEEWKTKLIASEKNLLEEKSECQNLRDLLINAQRDIEKLRQGVADQLASKNEEILRKNQELDKLRKLVANLEKTQVETETHYKEIIRDLEKTNEKLEKELQQLQALLEETHRNKMKLEEKNAKLETDLKNLRKDFSRKVAEVVASQKMQHHQQLQQVQSHQQPSTRLSPGAFTSHHSCTNKVGRSKLHDHMHKDYNDELEKLRREVQRYRMELSNRDSNFNRVFSTQQPLTVDPRAGKIGMSSQQVIASHRNNEPLLSKEKSFSYAFVQSIDESKRPSSSRASSAASRLPVLSQEQKNRLTKLMRPKPLSKEALYSK</sequence>
<feature type="coiled-coil region" evidence="1">
    <location>
        <begin position="60"/>
        <end position="87"/>
    </location>
</feature>
<organism evidence="3 4">
    <name type="scientific">Mytilus coruscus</name>
    <name type="common">Sea mussel</name>
    <dbReference type="NCBI Taxonomy" id="42192"/>
    <lineage>
        <taxon>Eukaryota</taxon>
        <taxon>Metazoa</taxon>
        <taxon>Spiralia</taxon>
        <taxon>Lophotrochozoa</taxon>
        <taxon>Mollusca</taxon>
        <taxon>Bivalvia</taxon>
        <taxon>Autobranchia</taxon>
        <taxon>Pteriomorphia</taxon>
        <taxon>Mytilida</taxon>
        <taxon>Mytiloidea</taxon>
        <taxon>Mytilidae</taxon>
        <taxon>Mytilinae</taxon>
        <taxon>Mytilus</taxon>
    </lineage>
</organism>
<keyword evidence="4" id="KW-1185">Reference proteome</keyword>
<evidence type="ECO:0000256" key="1">
    <source>
        <dbReference type="SAM" id="Coils"/>
    </source>
</evidence>
<reference evidence="3 4" key="1">
    <citation type="submission" date="2020-06" db="EMBL/GenBank/DDBJ databases">
        <authorList>
            <person name="Li R."/>
            <person name="Bekaert M."/>
        </authorList>
    </citation>
    <scope>NUCLEOTIDE SEQUENCE [LARGE SCALE GENOMIC DNA]</scope>
    <source>
        <strain evidence="4">wild</strain>
    </source>
</reference>
<keyword evidence="1" id="KW-0175">Coiled coil</keyword>
<evidence type="ECO:0000313" key="3">
    <source>
        <dbReference type="EMBL" id="CAC5394989.1"/>
    </source>
</evidence>
<protein>
    <submittedName>
        <fullName evidence="3">Uncharacterized protein</fullName>
    </submittedName>
</protein>
<feature type="compositionally biased region" description="Low complexity" evidence="2">
    <location>
        <begin position="251"/>
        <end position="267"/>
    </location>
</feature>
<accession>A0A6J8CI57</accession>